<dbReference type="Gene3D" id="3.30.230.10">
    <property type="match status" value="1"/>
</dbReference>
<dbReference type="NCBIfam" id="NF001099">
    <property type="entry name" value="PRK00132.1"/>
    <property type="match status" value="1"/>
</dbReference>
<protein>
    <recommendedName>
        <fullName evidence="4 5">Small ribosomal subunit protein uS9</fullName>
    </recommendedName>
</protein>
<feature type="compositionally biased region" description="Basic residues" evidence="7">
    <location>
        <begin position="111"/>
        <end position="130"/>
    </location>
</feature>
<dbReference type="AlphaFoldDB" id="D9QTI3"/>
<dbReference type="SUPFAM" id="SSF54211">
    <property type="entry name" value="Ribosomal protein S5 domain 2-like"/>
    <property type="match status" value="1"/>
</dbReference>
<dbReference type="Proteomes" id="UP000001661">
    <property type="component" value="Chromosome"/>
</dbReference>
<reference evidence="8 9" key="1">
    <citation type="journal article" date="2010" name="Stand. Genomic Sci.">
        <title>Complete genome sequence of Acetohalobium arabaticum type strain (Z-7288).</title>
        <authorList>
            <person name="Sikorski J."/>
            <person name="Lapidus A."/>
            <person name="Chertkov O."/>
            <person name="Lucas S."/>
            <person name="Copeland A."/>
            <person name="Glavina Del Rio T."/>
            <person name="Nolan M."/>
            <person name="Tice H."/>
            <person name="Cheng J.F."/>
            <person name="Han C."/>
            <person name="Brambilla E."/>
            <person name="Pitluck S."/>
            <person name="Liolios K."/>
            <person name="Ivanova N."/>
            <person name="Mavromatis K."/>
            <person name="Mikhailova N."/>
            <person name="Pati A."/>
            <person name="Bruce D."/>
            <person name="Detter C."/>
            <person name="Tapia R."/>
            <person name="Goodwin L."/>
            <person name="Chen A."/>
            <person name="Palaniappan K."/>
            <person name="Land M."/>
            <person name="Hauser L."/>
            <person name="Chang Y.J."/>
            <person name="Jeffries C.D."/>
            <person name="Rohde M."/>
            <person name="Goker M."/>
            <person name="Spring S."/>
            <person name="Woyke T."/>
            <person name="Bristow J."/>
            <person name="Eisen J.A."/>
            <person name="Markowitz V."/>
            <person name="Hugenholtz P."/>
            <person name="Kyrpides N.C."/>
            <person name="Klenk H.P."/>
        </authorList>
    </citation>
    <scope>NUCLEOTIDE SEQUENCE [LARGE SCALE GENOMIC DNA]</scope>
    <source>
        <strain evidence="9">ATCC 49924 / DSM 5501 / Z-7288</strain>
    </source>
</reference>
<dbReference type="PANTHER" id="PTHR21569">
    <property type="entry name" value="RIBOSOMAL PROTEIN S9"/>
    <property type="match status" value="1"/>
</dbReference>
<dbReference type="eggNOG" id="COG0103">
    <property type="taxonomic scope" value="Bacteria"/>
</dbReference>
<dbReference type="EMBL" id="CP002105">
    <property type="protein sequence ID" value="ADL11747.1"/>
    <property type="molecule type" value="Genomic_DNA"/>
</dbReference>
<comment type="similarity">
    <text evidence="1 5 6">Belongs to the universal ribosomal protein uS9 family.</text>
</comment>
<dbReference type="InterPro" id="IPR023035">
    <property type="entry name" value="Ribosomal_uS9_bac/plastid"/>
</dbReference>
<dbReference type="GO" id="GO:0003735">
    <property type="term" value="F:structural constituent of ribosome"/>
    <property type="evidence" value="ECO:0007669"/>
    <property type="project" value="InterPro"/>
</dbReference>
<dbReference type="OrthoDB" id="9803965at2"/>
<dbReference type="KEGG" id="aar:Acear_0196"/>
<accession>D9QTI3</accession>
<dbReference type="InterPro" id="IPR000754">
    <property type="entry name" value="Ribosomal_uS9"/>
</dbReference>
<sequence>MAEVEYLGTGRRKTATARVRLRPGSGEIVVNDKPLNEYFSRKVSEEKVKQPLRATDTLGEFDILVNVNGGGLSGQAGAIRHAVARALLEVDKDYRSTLKERGFLTRDPRMKERKKYGRKKARKSPQFSKR</sequence>
<dbReference type="GO" id="GO:0003723">
    <property type="term" value="F:RNA binding"/>
    <property type="evidence" value="ECO:0007669"/>
    <property type="project" value="TreeGrafter"/>
</dbReference>
<evidence type="ECO:0000256" key="7">
    <source>
        <dbReference type="SAM" id="MobiDB-lite"/>
    </source>
</evidence>
<dbReference type="FunFam" id="3.30.230.10:FF:000001">
    <property type="entry name" value="30S ribosomal protein S9"/>
    <property type="match status" value="1"/>
</dbReference>
<name>D9QTI3_ACEAZ</name>
<dbReference type="HOGENOM" id="CLU_046483_2_1_9"/>
<dbReference type="InterPro" id="IPR020574">
    <property type="entry name" value="Ribosomal_uS9_CS"/>
</dbReference>
<evidence type="ECO:0000256" key="3">
    <source>
        <dbReference type="ARBA" id="ARBA00023274"/>
    </source>
</evidence>
<dbReference type="InterPro" id="IPR014721">
    <property type="entry name" value="Ribsml_uS5_D2-typ_fold_subgr"/>
</dbReference>
<evidence type="ECO:0000313" key="8">
    <source>
        <dbReference type="EMBL" id="ADL11747.1"/>
    </source>
</evidence>
<organism evidence="8 9">
    <name type="scientific">Acetohalobium arabaticum (strain ATCC 49924 / DSM 5501 / Z-7288)</name>
    <dbReference type="NCBI Taxonomy" id="574087"/>
    <lineage>
        <taxon>Bacteria</taxon>
        <taxon>Bacillati</taxon>
        <taxon>Bacillota</taxon>
        <taxon>Clostridia</taxon>
        <taxon>Halanaerobiales</taxon>
        <taxon>Halobacteroidaceae</taxon>
        <taxon>Acetohalobium</taxon>
    </lineage>
</organism>
<dbReference type="PANTHER" id="PTHR21569:SF1">
    <property type="entry name" value="SMALL RIBOSOMAL SUBUNIT PROTEIN US9M"/>
    <property type="match status" value="1"/>
</dbReference>
<keyword evidence="2 5" id="KW-0689">Ribosomal protein</keyword>
<feature type="compositionally biased region" description="Basic and acidic residues" evidence="7">
    <location>
        <begin position="99"/>
        <end position="110"/>
    </location>
</feature>
<dbReference type="STRING" id="574087.Acear_0196"/>
<dbReference type="InterPro" id="IPR020568">
    <property type="entry name" value="Ribosomal_Su5_D2-typ_SF"/>
</dbReference>
<evidence type="ECO:0000256" key="4">
    <source>
        <dbReference type="ARBA" id="ARBA00035259"/>
    </source>
</evidence>
<evidence type="ECO:0000313" key="9">
    <source>
        <dbReference type="Proteomes" id="UP000001661"/>
    </source>
</evidence>
<dbReference type="HAMAP" id="MF_00532_B">
    <property type="entry name" value="Ribosomal_uS9_B"/>
    <property type="match status" value="1"/>
</dbReference>
<keyword evidence="3 5" id="KW-0687">Ribonucleoprotein</keyword>
<evidence type="ECO:0000256" key="6">
    <source>
        <dbReference type="RuleBase" id="RU003815"/>
    </source>
</evidence>
<dbReference type="Pfam" id="PF00380">
    <property type="entry name" value="Ribosomal_S9"/>
    <property type="match status" value="1"/>
</dbReference>
<dbReference type="RefSeq" id="WP_013277193.1">
    <property type="nucleotide sequence ID" value="NC_014378.1"/>
</dbReference>
<evidence type="ECO:0000256" key="1">
    <source>
        <dbReference type="ARBA" id="ARBA00005251"/>
    </source>
</evidence>
<proteinExistence type="inferred from homology"/>
<evidence type="ECO:0000256" key="2">
    <source>
        <dbReference type="ARBA" id="ARBA00022980"/>
    </source>
</evidence>
<evidence type="ECO:0000256" key="5">
    <source>
        <dbReference type="HAMAP-Rule" id="MF_00532"/>
    </source>
</evidence>
<dbReference type="GO" id="GO:0006412">
    <property type="term" value="P:translation"/>
    <property type="evidence" value="ECO:0007669"/>
    <property type="project" value="UniProtKB-UniRule"/>
</dbReference>
<dbReference type="GO" id="GO:0022627">
    <property type="term" value="C:cytosolic small ribosomal subunit"/>
    <property type="evidence" value="ECO:0007669"/>
    <property type="project" value="TreeGrafter"/>
</dbReference>
<feature type="region of interest" description="Disordered" evidence="7">
    <location>
        <begin position="99"/>
        <end position="130"/>
    </location>
</feature>
<keyword evidence="9" id="KW-1185">Reference proteome</keyword>
<dbReference type="PROSITE" id="PS00360">
    <property type="entry name" value="RIBOSOMAL_S9"/>
    <property type="match status" value="1"/>
</dbReference>
<gene>
    <name evidence="5" type="primary">rpsI</name>
    <name evidence="8" type="ordered locus">Acear_0196</name>
</gene>